<accession>A0A0N4U7V5</accession>
<reference evidence="3" key="1">
    <citation type="submission" date="2017-02" db="UniProtKB">
        <authorList>
            <consortium name="WormBaseParasite"/>
        </authorList>
    </citation>
    <scope>IDENTIFICATION</scope>
</reference>
<keyword evidence="1" id="KW-1133">Transmembrane helix</keyword>
<feature type="transmembrane region" description="Helical" evidence="1">
    <location>
        <begin position="12"/>
        <end position="34"/>
    </location>
</feature>
<sequence length="66" mass="8006">LRRFLIRYPQGPFYIVGGLILSGFSFPLFQALYYRMTMNKEDFIEMQERRRKEVKKLLVSGKFFFS</sequence>
<proteinExistence type="predicted"/>
<protein>
    <submittedName>
        <fullName evidence="3">Small integral membrane protein 4</fullName>
    </submittedName>
</protein>
<dbReference type="Proteomes" id="UP000038040">
    <property type="component" value="Unplaced"/>
</dbReference>
<keyword evidence="1" id="KW-0812">Transmembrane</keyword>
<evidence type="ECO:0000313" key="3">
    <source>
        <dbReference type="WBParaSite" id="DME_0000308801-mRNA-1"/>
    </source>
</evidence>
<keyword evidence="1" id="KW-0472">Membrane</keyword>
<name>A0A0N4U7V5_DRAME</name>
<organism evidence="2 3">
    <name type="scientific">Dracunculus medinensis</name>
    <name type="common">Guinea worm</name>
    <dbReference type="NCBI Taxonomy" id="318479"/>
    <lineage>
        <taxon>Eukaryota</taxon>
        <taxon>Metazoa</taxon>
        <taxon>Ecdysozoa</taxon>
        <taxon>Nematoda</taxon>
        <taxon>Chromadorea</taxon>
        <taxon>Rhabditida</taxon>
        <taxon>Spirurina</taxon>
        <taxon>Dracunculoidea</taxon>
        <taxon>Dracunculidae</taxon>
        <taxon>Dracunculus</taxon>
    </lineage>
</organism>
<evidence type="ECO:0000313" key="2">
    <source>
        <dbReference type="Proteomes" id="UP000038040"/>
    </source>
</evidence>
<dbReference type="AlphaFoldDB" id="A0A0N4U7V5"/>
<evidence type="ECO:0000256" key="1">
    <source>
        <dbReference type="SAM" id="Phobius"/>
    </source>
</evidence>
<dbReference type="WBParaSite" id="DME_0000308801-mRNA-1">
    <property type="protein sequence ID" value="DME_0000308801-mRNA-1"/>
    <property type="gene ID" value="DME_0000308801"/>
</dbReference>